<dbReference type="Pfam" id="PF01261">
    <property type="entry name" value="AP_endonuc_2"/>
    <property type="match status" value="1"/>
</dbReference>
<proteinExistence type="predicted"/>
<keyword evidence="3" id="KW-1185">Reference proteome</keyword>
<dbReference type="SUPFAM" id="SSF51658">
    <property type="entry name" value="Xylose isomerase-like"/>
    <property type="match status" value="1"/>
</dbReference>
<accession>A0A426RW85</accession>
<feature type="domain" description="Xylose isomerase-like TIM barrel" evidence="1">
    <location>
        <begin position="43"/>
        <end position="264"/>
    </location>
</feature>
<dbReference type="Proteomes" id="UP000276379">
    <property type="component" value="Unassembled WGS sequence"/>
</dbReference>
<name>A0A426RW85_9ACTN</name>
<comment type="caution">
    <text evidence="2">The sequence shown here is derived from an EMBL/GenBank/DDBJ whole genome shotgun (WGS) entry which is preliminary data.</text>
</comment>
<gene>
    <name evidence="2" type="ORF">CQW44_36235</name>
</gene>
<dbReference type="EMBL" id="PDES01000021">
    <property type="protein sequence ID" value="RRQ78551.1"/>
    <property type="molecule type" value="Genomic_DNA"/>
</dbReference>
<organism evidence="2 3">
    <name type="scientific">Streptomyces griseofuscus</name>
    <dbReference type="NCBI Taxonomy" id="146922"/>
    <lineage>
        <taxon>Bacteria</taxon>
        <taxon>Bacillati</taxon>
        <taxon>Actinomycetota</taxon>
        <taxon>Actinomycetes</taxon>
        <taxon>Kitasatosporales</taxon>
        <taxon>Streptomycetaceae</taxon>
        <taxon>Streptomyces</taxon>
    </lineage>
</organism>
<protein>
    <recommendedName>
        <fullName evidence="1">Xylose isomerase-like TIM barrel domain-containing protein</fullName>
    </recommendedName>
</protein>
<dbReference type="Gene3D" id="3.20.20.150">
    <property type="entry name" value="Divalent-metal-dependent TIM barrel enzymes"/>
    <property type="match status" value="1"/>
</dbReference>
<evidence type="ECO:0000259" key="1">
    <source>
        <dbReference type="Pfam" id="PF01261"/>
    </source>
</evidence>
<dbReference type="PANTHER" id="PTHR12110">
    <property type="entry name" value="HYDROXYPYRUVATE ISOMERASE"/>
    <property type="match status" value="1"/>
</dbReference>
<sequence length="300" mass="31127">MALRTRGAPRLPESPGSRVIAPTAVGLTAWRLPSVGAEAAVGYAASLGSDGIQLDLGGPGRGPWTDAPETVEAVLRASTELGVALLGMTANTLNDIGLTAPADSSDGTRARKVVVRLLDTARACGVPLAFVPSFRRSAIDTPDDFRRTVRILAWATAEATARGLLLAGENVLSAEGAARLVEEVGSPDFRLLLDPYNLCAAGRDPVRWVAAVGPYLADQIHLKDGHPETGAGASLGTGEGRLDDVLAAVTAHGPAPRALVLENDYRDGGTTRPLRDLAWARARAGRPAPLLPLPPNEAAV</sequence>
<evidence type="ECO:0000313" key="3">
    <source>
        <dbReference type="Proteomes" id="UP000276379"/>
    </source>
</evidence>
<dbReference type="InterPro" id="IPR036237">
    <property type="entry name" value="Xyl_isomerase-like_sf"/>
</dbReference>
<dbReference type="InterPro" id="IPR050312">
    <property type="entry name" value="IolE/XylAMocC-like"/>
</dbReference>
<dbReference type="InterPro" id="IPR013022">
    <property type="entry name" value="Xyl_isomerase-like_TIM-brl"/>
</dbReference>
<evidence type="ECO:0000313" key="2">
    <source>
        <dbReference type="EMBL" id="RRQ78551.1"/>
    </source>
</evidence>
<dbReference type="PANTHER" id="PTHR12110:SF41">
    <property type="entry name" value="INOSOSE DEHYDRATASE"/>
    <property type="match status" value="1"/>
</dbReference>
<reference evidence="2 3" key="1">
    <citation type="submission" date="2017-10" db="EMBL/GenBank/DDBJ databases">
        <title>Draft genome of actinobacteria isolated from guarana (Paullinia cupana (Mart.) Ducke.</title>
        <authorList>
            <person name="Siqueira K.A."/>
            <person name="Liotti R.G."/>
            <person name="Mendes T.A."/>
            <person name="Soares M.A."/>
        </authorList>
    </citation>
    <scope>NUCLEOTIDE SEQUENCE [LARGE SCALE GENOMIC DNA]</scope>
    <source>
        <strain evidence="2 3">199</strain>
    </source>
</reference>
<dbReference type="AlphaFoldDB" id="A0A426RW85"/>